<dbReference type="GeneTree" id="ENSGT00940000156452"/>
<reference evidence="2" key="1">
    <citation type="submission" date="2025-08" db="UniProtKB">
        <authorList>
            <consortium name="Ensembl"/>
        </authorList>
    </citation>
    <scope>IDENTIFICATION</scope>
</reference>
<dbReference type="Proteomes" id="UP000694392">
    <property type="component" value="Unplaced"/>
</dbReference>
<dbReference type="Ensembl" id="ENSSPUT00000025460.1">
    <property type="protein sequence ID" value="ENSSPUP00000023864.1"/>
    <property type="gene ID" value="ENSSPUG00000018306.1"/>
</dbReference>
<proteinExistence type="predicted"/>
<dbReference type="AlphaFoldDB" id="A0A8D0HRT4"/>
<sequence>MGSVCLVPGGHKKVLEAMLHYQKYASERTRFQTLINDLDRSTGRYRDEVSLKT</sequence>
<dbReference type="InterPro" id="IPR016024">
    <property type="entry name" value="ARM-type_fold"/>
</dbReference>
<reference evidence="2" key="2">
    <citation type="submission" date="2025-09" db="UniProtKB">
        <authorList>
            <consortium name="Ensembl"/>
        </authorList>
    </citation>
    <scope>IDENTIFICATION</scope>
</reference>
<organism evidence="2 3">
    <name type="scientific">Sphenodon punctatus</name>
    <name type="common">Tuatara</name>
    <name type="synonym">Hatteria punctata</name>
    <dbReference type="NCBI Taxonomy" id="8508"/>
    <lineage>
        <taxon>Eukaryota</taxon>
        <taxon>Metazoa</taxon>
        <taxon>Chordata</taxon>
        <taxon>Craniata</taxon>
        <taxon>Vertebrata</taxon>
        <taxon>Euteleostomi</taxon>
        <taxon>Lepidosauria</taxon>
        <taxon>Sphenodontia</taxon>
        <taxon>Sphenodontidae</taxon>
        <taxon>Sphenodon</taxon>
    </lineage>
</organism>
<name>A0A8D0HRT4_SPHPU</name>
<protein>
    <recommendedName>
        <fullName evidence="1">Formin FH3 domain-containing protein</fullName>
    </recommendedName>
</protein>
<evidence type="ECO:0000313" key="2">
    <source>
        <dbReference type="Ensembl" id="ENSSPUP00000023864.1"/>
    </source>
</evidence>
<dbReference type="Pfam" id="PF06367">
    <property type="entry name" value="Drf_FH3"/>
    <property type="match status" value="1"/>
</dbReference>
<dbReference type="InterPro" id="IPR010472">
    <property type="entry name" value="FH3_dom"/>
</dbReference>
<dbReference type="Gene3D" id="1.25.10.10">
    <property type="entry name" value="Leucine-rich Repeat Variant"/>
    <property type="match status" value="1"/>
</dbReference>
<dbReference type="InterPro" id="IPR011989">
    <property type="entry name" value="ARM-like"/>
</dbReference>
<keyword evidence="3" id="KW-1185">Reference proteome</keyword>
<evidence type="ECO:0000313" key="3">
    <source>
        <dbReference type="Proteomes" id="UP000694392"/>
    </source>
</evidence>
<accession>A0A8D0HRT4</accession>
<evidence type="ECO:0000259" key="1">
    <source>
        <dbReference type="Pfam" id="PF06367"/>
    </source>
</evidence>
<feature type="domain" description="Formin FH3" evidence="1">
    <location>
        <begin position="11"/>
        <end position="53"/>
    </location>
</feature>
<dbReference type="GO" id="GO:0003779">
    <property type="term" value="F:actin binding"/>
    <property type="evidence" value="ECO:0007669"/>
    <property type="project" value="InterPro"/>
</dbReference>
<dbReference type="SUPFAM" id="SSF48371">
    <property type="entry name" value="ARM repeat"/>
    <property type="match status" value="1"/>
</dbReference>